<dbReference type="Gramene" id="OB04G11070.1">
    <property type="protein sequence ID" value="OB04G11070.1"/>
    <property type="gene ID" value="OB04G11070"/>
</dbReference>
<dbReference type="Proteomes" id="UP000006038">
    <property type="component" value="Chromosome 4"/>
</dbReference>
<accession>J3LVD2</accession>
<reference evidence="2" key="1">
    <citation type="journal article" date="2013" name="Nat. Commun.">
        <title>Whole-genome sequencing of Oryza brachyantha reveals mechanisms underlying Oryza genome evolution.</title>
        <authorList>
            <person name="Chen J."/>
            <person name="Huang Q."/>
            <person name="Gao D."/>
            <person name="Wang J."/>
            <person name="Lang Y."/>
            <person name="Liu T."/>
            <person name="Li B."/>
            <person name="Bai Z."/>
            <person name="Luis Goicoechea J."/>
            <person name="Liang C."/>
            <person name="Chen C."/>
            <person name="Zhang W."/>
            <person name="Sun S."/>
            <person name="Liao Y."/>
            <person name="Zhang X."/>
            <person name="Yang L."/>
            <person name="Song C."/>
            <person name="Wang M."/>
            <person name="Shi J."/>
            <person name="Liu G."/>
            <person name="Liu J."/>
            <person name="Zhou H."/>
            <person name="Zhou W."/>
            <person name="Yu Q."/>
            <person name="An N."/>
            <person name="Chen Y."/>
            <person name="Cai Q."/>
            <person name="Wang B."/>
            <person name="Liu B."/>
            <person name="Min J."/>
            <person name="Huang Y."/>
            <person name="Wu H."/>
            <person name="Li Z."/>
            <person name="Zhang Y."/>
            <person name="Yin Y."/>
            <person name="Song W."/>
            <person name="Jiang J."/>
            <person name="Jackson S.A."/>
            <person name="Wing R.A."/>
            <person name="Wang J."/>
            <person name="Chen M."/>
        </authorList>
    </citation>
    <scope>NUCLEOTIDE SEQUENCE [LARGE SCALE GENOMIC DNA]</scope>
    <source>
        <strain evidence="2">cv. IRGC 101232</strain>
    </source>
</reference>
<dbReference type="Pfam" id="PF14223">
    <property type="entry name" value="Retrotran_gag_2"/>
    <property type="match status" value="1"/>
</dbReference>
<dbReference type="EnsemblPlants" id="OB04G11070.1">
    <property type="protein sequence ID" value="OB04G11070.1"/>
    <property type="gene ID" value="OB04G11070"/>
</dbReference>
<dbReference type="PANTHER" id="PTHR35317">
    <property type="entry name" value="OS04G0629600 PROTEIN"/>
    <property type="match status" value="1"/>
</dbReference>
<dbReference type="AlphaFoldDB" id="J3LVD2"/>
<sequence length="166" mass="18164">MARDKSPVRTPQGGGSDVSAGVHGGAMVAARSTGKVVFMHYLMLSDTNYGVWAIKMKLVLHHLAVPDAGMMAITDKDTAKEAWEAIEKINIGEDRVKNGRLQALKRRFDRLYMEDSETIAEFSPKLTALVGEMCSLGGKVKDRVIVKKLFSAVPDKFLQIGGTIEQ</sequence>
<dbReference type="PANTHER" id="PTHR35317:SF38">
    <property type="entry name" value="RNA-DIRECTED DNA POLYMERASE"/>
    <property type="match status" value="1"/>
</dbReference>
<keyword evidence="3" id="KW-1185">Reference proteome</keyword>
<dbReference type="OMA" id="MMAITDK"/>
<proteinExistence type="predicted"/>
<dbReference type="HOGENOM" id="CLU_107817_1_0_1"/>
<protein>
    <recommendedName>
        <fullName evidence="4">DUF4219 domain-containing protein</fullName>
    </recommendedName>
</protein>
<organism evidence="2">
    <name type="scientific">Oryza brachyantha</name>
    <name type="common">malo sina</name>
    <dbReference type="NCBI Taxonomy" id="4533"/>
    <lineage>
        <taxon>Eukaryota</taxon>
        <taxon>Viridiplantae</taxon>
        <taxon>Streptophyta</taxon>
        <taxon>Embryophyta</taxon>
        <taxon>Tracheophyta</taxon>
        <taxon>Spermatophyta</taxon>
        <taxon>Magnoliopsida</taxon>
        <taxon>Liliopsida</taxon>
        <taxon>Poales</taxon>
        <taxon>Poaceae</taxon>
        <taxon>BOP clade</taxon>
        <taxon>Oryzoideae</taxon>
        <taxon>Oryzeae</taxon>
        <taxon>Oryzinae</taxon>
        <taxon>Oryza</taxon>
    </lineage>
</organism>
<name>J3LVD2_ORYBR</name>
<evidence type="ECO:0000313" key="2">
    <source>
        <dbReference type="EnsemblPlants" id="OB04G11070.1"/>
    </source>
</evidence>
<evidence type="ECO:0008006" key="4">
    <source>
        <dbReference type="Google" id="ProtNLM"/>
    </source>
</evidence>
<evidence type="ECO:0000313" key="3">
    <source>
        <dbReference type="Proteomes" id="UP000006038"/>
    </source>
</evidence>
<reference evidence="2" key="2">
    <citation type="submission" date="2013-04" db="UniProtKB">
        <authorList>
            <consortium name="EnsemblPlants"/>
        </authorList>
    </citation>
    <scope>IDENTIFICATION</scope>
</reference>
<evidence type="ECO:0000256" key="1">
    <source>
        <dbReference type="SAM" id="MobiDB-lite"/>
    </source>
</evidence>
<feature type="region of interest" description="Disordered" evidence="1">
    <location>
        <begin position="1"/>
        <end position="21"/>
    </location>
</feature>
<dbReference type="eggNOG" id="KOG0017">
    <property type="taxonomic scope" value="Eukaryota"/>
</dbReference>